<dbReference type="EMBL" id="NKTX01000066">
    <property type="protein sequence ID" value="PYD79756.1"/>
    <property type="molecule type" value="Genomic_DNA"/>
</dbReference>
<dbReference type="SUPFAM" id="SSF46689">
    <property type="entry name" value="Homeodomain-like"/>
    <property type="match status" value="1"/>
</dbReference>
<keyword evidence="4" id="KW-0238">DNA-binding</keyword>
<dbReference type="PANTHER" id="PTHR30461:SF2">
    <property type="entry name" value="SERINE RECOMBINASE PINE-RELATED"/>
    <property type="match status" value="1"/>
</dbReference>
<dbReference type="Gene3D" id="1.10.10.60">
    <property type="entry name" value="Homeodomain-like"/>
    <property type="match status" value="1"/>
</dbReference>
<name>A0A318QJW0_9PROT</name>
<keyword evidence="3" id="KW-0230">DNA invertase</keyword>
<feature type="domain" description="Resolvase/invertase-type recombinase catalytic" evidence="6">
    <location>
        <begin position="1"/>
        <end position="136"/>
    </location>
</feature>
<keyword evidence="5" id="KW-0233">DNA recombination</keyword>
<proteinExistence type="inferred from homology"/>
<gene>
    <name evidence="7" type="ORF">CFR80_14790</name>
</gene>
<evidence type="ECO:0000256" key="3">
    <source>
        <dbReference type="ARBA" id="ARBA00023100"/>
    </source>
</evidence>
<dbReference type="RefSeq" id="WP_110507608.1">
    <property type="nucleotide sequence ID" value="NZ_NKTX01000066.1"/>
</dbReference>
<protein>
    <submittedName>
        <fullName evidence="7">Resolvase</fullName>
    </submittedName>
</protein>
<dbReference type="SMART" id="SM00857">
    <property type="entry name" value="Resolvase"/>
    <property type="match status" value="1"/>
</dbReference>
<evidence type="ECO:0000259" key="6">
    <source>
        <dbReference type="PROSITE" id="PS51736"/>
    </source>
</evidence>
<reference evidence="7 8" key="1">
    <citation type="submission" date="2017-07" db="EMBL/GenBank/DDBJ databases">
        <title>A draft genome sequence of Komagataeibacter oboediens LMG 18849.</title>
        <authorList>
            <person name="Skraban J."/>
            <person name="Cleenwerck I."/>
            <person name="Vandamme P."/>
            <person name="Trcek J."/>
        </authorList>
    </citation>
    <scope>NUCLEOTIDE SEQUENCE [LARGE SCALE GENOMIC DNA]</scope>
    <source>
        <strain evidence="7 8">LMG 18849</strain>
    </source>
</reference>
<keyword evidence="2" id="KW-0229">DNA integration</keyword>
<accession>A0A318QJW0</accession>
<dbReference type="GO" id="GO:0000150">
    <property type="term" value="F:DNA strand exchange activity"/>
    <property type="evidence" value="ECO:0007669"/>
    <property type="project" value="UniProtKB-KW"/>
</dbReference>
<comment type="similarity">
    <text evidence="1">Belongs to the site-specific recombinase resolvase family.</text>
</comment>
<evidence type="ECO:0000313" key="8">
    <source>
        <dbReference type="Proteomes" id="UP000247417"/>
    </source>
</evidence>
<dbReference type="InterPro" id="IPR050639">
    <property type="entry name" value="SSR_resolvase"/>
</dbReference>
<evidence type="ECO:0000256" key="4">
    <source>
        <dbReference type="ARBA" id="ARBA00023125"/>
    </source>
</evidence>
<dbReference type="Pfam" id="PF00239">
    <property type="entry name" value="Resolvase"/>
    <property type="match status" value="1"/>
</dbReference>
<dbReference type="PROSITE" id="PS51736">
    <property type="entry name" value="RECOMBINASES_3"/>
    <property type="match status" value="1"/>
</dbReference>
<dbReference type="InterPro" id="IPR036162">
    <property type="entry name" value="Resolvase-like_N_sf"/>
</dbReference>
<dbReference type="AlphaFoldDB" id="A0A318QJW0"/>
<comment type="caution">
    <text evidence="7">The sequence shown here is derived from an EMBL/GenBank/DDBJ whole genome shotgun (WGS) entry which is preliminary data.</text>
</comment>
<organism evidence="7 8">
    <name type="scientific">Komagataeibacter oboediens</name>
    <dbReference type="NCBI Taxonomy" id="65958"/>
    <lineage>
        <taxon>Bacteria</taxon>
        <taxon>Pseudomonadati</taxon>
        <taxon>Pseudomonadota</taxon>
        <taxon>Alphaproteobacteria</taxon>
        <taxon>Acetobacterales</taxon>
        <taxon>Acetobacteraceae</taxon>
        <taxon>Komagataeibacter</taxon>
    </lineage>
</organism>
<dbReference type="InterPro" id="IPR009057">
    <property type="entry name" value="Homeodomain-like_sf"/>
</dbReference>
<dbReference type="PANTHER" id="PTHR30461">
    <property type="entry name" value="DNA-INVERTASE FROM LAMBDOID PROPHAGE"/>
    <property type="match status" value="1"/>
</dbReference>
<sequence>MKFGYARISRSESQDVDMQLRALEKEGCERIFQDTGSGKNMSRSELKRLLDCVRPHDEIIVWRLDRLTRSLIDLVTLTDTLGQKGVALRSITEPIYNTNGPTGKAVLQIMAVMAEFERNVIVERTQAGLRAARERGQRLGRPSALTRDQVAYMNQEVDAGRLSLVQAATLFGVSRSTVQRARRDSQRKTDH</sequence>
<evidence type="ECO:0000256" key="2">
    <source>
        <dbReference type="ARBA" id="ARBA00022908"/>
    </source>
</evidence>
<dbReference type="GO" id="GO:0003677">
    <property type="term" value="F:DNA binding"/>
    <property type="evidence" value="ECO:0007669"/>
    <property type="project" value="UniProtKB-KW"/>
</dbReference>
<dbReference type="Gene3D" id="3.40.50.1390">
    <property type="entry name" value="Resolvase, N-terminal catalytic domain"/>
    <property type="match status" value="1"/>
</dbReference>
<dbReference type="InterPro" id="IPR006119">
    <property type="entry name" value="Resolv_N"/>
</dbReference>
<dbReference type="OrthoDB" id="2290206at2"/>
<dbReference type="CDD" id="cd03768">
    <property type="entry name" value="SR_ResInv"/>
    <property type="match status" value="1"/>
</dbReference>
<dbReference type="GO" id="GO:0015074">
    <property type="term" value="P:DNA integration"/>
    <property type="evidence" value="ECO:0007669"/>
    <property type="project" value="UniProtKB-KW"/>
</dbReference>
<dbReference type="FunFam" id="3.40.50.1390:FF:000001">
    <property type="entry name" value="DNA recombinase"/>
    <property type="match status" value="1"/>
</dbReference>
<evidence type="ECO:0000256" key="5">
    <source>
        <dbReference type="ARBA" id="ARBA00023172"/>
    </source>
</evidence>
<dbReference type="Proteomes" id="UP000247417">
    <property type="component" value="Unassembled WGS sequence"/>
</dbReference>
<evidence type="ECO:0000313" key="7">
    <source>
        <dbReference type="EMBL" id="PYD79756.1"/>
    </source>
</evidence>
<evidence type="ECO:0000256" key="1">
    <source>
        <dbReference type="ARBA" id="ARBA00009913"/>
    </source>
</evidence>
<dbReference type="SUPFAM" id="SSF53041">
    <property type="entry name" value="Resolvase-like"/>
    <property type="match status" value="1"/>
</dbReference>